<dbReference type="AlphaFoldDB" id="A0A138ZWZ5"/>
<organism evidence="2 3">
    <name type="scientific">Gonapodya prolifera (strain JEL478)</name>
    <name type="common">Monoblepharis prolifera</name>
    <dbReference type="NCBI Taxonomy" id="1344416"/>
    <lineage>
        <taxon>Eukaryota</taxon>
        <taxon>Fungi</taxon>
        <taxon>Fungi incertae sedis</taxon>
        <taxon>Chytridiomycota</taxon>
        <taxon>Chytridiomycota incertae sedis</taxon>
        <taxon>Monoblepharidomycetes</taxon>
        <taxon>Monoblepharidales</taxon>
        <taxon>Gonapodyaceae</taxon>
        <taxon>Gonapodya</taxon>
    </lineage>
</organism>
<protein>
    <submittedName>
        <fullName evidence="2">Uncharacterized protein</fullName>
    </submittedName>
</protein>
<dbReference type="OrthoDB" id="2181207at2759"/>
<feature type="region of interest" description="Disordered" evidence="1">
    <location>
        <begin position="75"/>
        <end position="126"/>
    </location>
</feature>
<gene>
    <name evidence="2" type="ORF">M427DRAFT_50064</name>
</gene>
<evidence type="ECO:0000313" key="2">
    <source>
        <dbReference type="EMBL" id="KXS09032.1"/>
    </source>
</evidence>
<feature type="region of interest" description="Disordered" evidence="1">
    <location>
        <begin position="1"/>
        <end position="55"/>
    </location>
</feature>
<evidence type="ECO:0000256" key="1">
    <source>
        <dbReference type="SAM" id="MobiDB-lite"/>
    </source>
</evidence>
<dbReference type="Proteomes" id="UP000070544">
    <property type="component" value="Unassembled WGS sequence"/>
</dbReference>
<dbReference type="EMBL" id="KQ965897">
    <property type="protein sequence ID" value="KXS09032.1"/>
    <property type="molecule type" value="Genomic_DNA"/>
</dbReference>
<keyword evidence="3" id="KW-1185">Reference proteome</keyword>
<name>A0A138ZWZ5_GONPJ</name>
<reference evidence="2 3" key="1">
    <citation type="journal article" date="2015" name="Genome Biol. Evol.">
        <title>Phylogenomic analyses indicate that early fungi evolved digesting cell walls of algal ancestors of land plants.</title>
        <authorList>
            <person name="Chang Y."/>
            <person name="Wang S."/>
            <person name="Sekimoto S."/>
            <person name="Aerts A.L."/>
            <person name="Choi C."/>
            <person name="Clum A."/>
            <person name="LaButti K.M."/>
            <person name="Lindquist E.A."/>
            <person name="Yee Ngan C."/>
            <person name="Ohm R.A."/>
            <person name="Salamov A.A."/>
            <person name="Grigoriev I.V."/>
            <person name="Spatafora J.W."/>
            <person name="Berbee M.L."/>
        </authorList>
    </citation>
    <scope>NUCLEOTIDE SEQUENCE [LARGE SCALE GENOMIC DNA]</scope>
    <source>
        <strain evidence="2 3">JEL478</strain>
    </source>
</reference>
<accession>A0A138ZWZ5</accession>
<proteinExistence type="predicted"/>
<sequence>MADNLRPALQSRQSHLNFLRRSTPKVIPPRNRPPDGSKTASRDVQSQKAIPPAQSPIAAAKNIVGKVINACRTPIASGPYRNGRVEKPVQPPPGIKPSRASQPSQMPPTHLPAGQKTLTLTPSPPVTSRYQGFLTLEKSKRSSMTVSETDSVRTLVNSTTDTSLKVRPKACLRSSGPLPKVGFLLGTERFRRPTPRAIYCTSNDSPPFTILFLRTEHTLGHSPLTFSTASSFNFLVPHYVFQFRGVSKTWCIAAESKYIRQSVRVTKVEVLDARKYLIKRTDDAVDCPGYNILTKRHVVINRLTGQPWTHSVGAWECERRPRVCLGPLMRYTSSTYEGITFAWTHEQKSYNPDSVPALDDLAAPLCRRSREEALQEFRAYRKRNACLSAAKRIMCGRLASIVVFFKPPAPGEVEIWTARDIEELVARSLERQCRRPLLCGINRIMLHDAPPEHIPTNVLYTRSWFSFESFGNLRDNSSASTFDFALNWNKVRSCASMMLGAENSEQEHSFDAKSLKLCSSATVQVIDDVVKQLLEVDGAVFIHEVKKALRNRSIGRFSYKQNTKLEKTILIAVGNWAKELKNLPITVKDKWIETVFRKAFPPRDWVSLPPTQGHGDMHDIFTHRVLSAAKLSVFMGNQINLIINELDSGPSLAKLEPPTVKLIEIVVNCLHNREPITTGDKVSPENLGISEEEFLHDYENIYARIIAAIQSMWYRLEFIDEASLLESEGPVQMHSTGFLEQIMSPRVCKRLKWNKVTRDGVSGAERRDTSVIGVFVIHDPDTGDTKIHECFAGIESKHGKNPKVFEDFRKALCDSARAVRKCRNDLGPGPRFLETYFVLAVGTTIEVFVTKEPFGESGIAISQRLAPMIRVPATRLEMTVDKMISLVALAHGLDQRINSMIDQFEACLPPVATARVTKMAPDECLTSATPRRKSLVPTFGGHTITSGSPQRLPQAPEVKIVATPVMTGHSAVWGHSSMKLYRVAGPKFGPFCWNWYSGYRVWDPLSAILIVLGRAG</sequence>
<evidence type="ECO:0000313" key="3">
    <source>
        <dbReference type="Proteomes" id="UP000070544"/>
    </source>
</evidence>